<gene>
    <name evidence="1" type="ORF">BGZ96_003574</name>
</gene>
<evidence type="ECO:0000313" key="1">
    <source>
        <dbReference type="EMBL" id="KAG0292874.1"/>
    </source>
</evidence>
<protein>
    <submittedName>
        <fullName evidence="1">Uncharacterized protein</fullName>
    </submittedName>
</protein>
<comment type="caution">
    <text evidence="1">The sequence shown here is derived from an EMBL/GenBank/DDBJ whole genome shotgun (WGS) entry which is preliminary data.</text>
</comment>
<dbReference type="Proteomes" id="UP001194696">
    <property type="component" value="Unassembled WGS sequence"/>
</dbReference>
<accession>A0ABQ7K9N7</accession>
<proteinExistence type="predicted"/>
<name>A0ABQ7K9N7_9FUNG</name>
<organism evidence="1 2">
    <name type="scientific">Linnemannia gamsii</name>
    <dbReference type="NCBI Taxonomy" id="64522"/>
    <lineage>
        <taxon>Eukaryota</taxon>
        <taxon>Fungi</taxon>
        <taxon>Fungi incertae sedis</taxon>
        <taxon>Mucoromycota</taxon>
        <taxon>Mortierellomycotina</taxon>
        <taxon>Mortierellomycetes</taxon>
        <taxon>Mortierellales</taxon>
        <taxon>Mortierellaceae</taxon>
        <taxon>Linnemannia</taxon>
    </lineage>
</organism>
<sequence>MDGYTRTSFPSDNNSRWYGILFDRDQERDDFQTFGAAILVASSSSPNANRLLQLVGGSLRAKRQVNDKVVIEVGLEQFSCKTRPSSLHESFQS</sequence>
<feature type="non-terminal residue" evidence="1">
    <location>
        <position position="93"/>
    </location>
</feature>
<reference evidence="1 2" key="1">
    <citation type="journal article" date="2020" name="Fungal Divers.">
        <title>Resolving the Mortierellaceae phylogeny through synthesis of multi-gene phylogenetics and phylogenomics.</title>
        <authorList>
            <person name="Vandepol N."/>
            <person name="Liber J."/>
            <person name="Desiro A."/>
            <person name="Na H."/>
            <person name="Kennedy M."/>
            <person name="Barry K."/>
            <person name="Grigoriev I.V."/>
            <person name="Miller A.N."/>
            <person name="O'Donnell K."/>
            <person name="Stajich J.E."/>
            <person name="Bonito G."/>
        </authorList>
    </citation>
    <scope>NUCLEOTIDE SEQUENCE [LARGE SCALE GENOMIC DNA]</scope>
    <source>
        <strain evidence="1 2">AD045</strain>
    </source>
</reference>
<evidence type="ECO:0000313" key="2">
    <source>
        <dbReference type="Proteomes" id="UP001194696"/>
    </source>
</evidence>
<keyword evidence="2" id="KW-1185">Reference proteome</keyword>
<dbReference type="EMBL" id="JAAAIM010000178">
    <property type="protein sequence ID" value="KAG0292874.1"/>
    <property type="molecule type" value="Genomic_DNA"/>
</dbReference>